<feature type="region of interest" description="Disordered" evidence="1">
    <location>
        <begin position="147"/>
        <end position="180"/>
    </location>
</feature>
<dbReference type="SUPFAM" id="SSF48403">
    <property type="entry name" value="Ankyrin repeat"/>
    <property type="match status" value="1"/>
</dbReference>
<reference evidence="2" key="1">
    <citation type="submission" date="2022-11" db="EMBL/GenBank/DDBJ databases">
        <authorList>
            <person name="Scott C."/>
            <person name="Bruce N."/>
        </authorList>
    </citation>
    <scope>NUCLEOTIDE SEQUENCE</scope>
</reference>
<dbReference type="AlphaFoldDB" id="A0A9P1H1V8"/>
<evidence type="ECO:0000256" key="1">
    <source>
        <dbReference type="SAM" id="MobiDB-lite"/>
    </source>
</evidence>
<dbReference type="Gene3D" id="1.25.40.20">
    <property type="entry name" value="Ankyrin repeat-containing domain"/>
    <property type="match status" value="1"/>
</dbReference>
<protein>
    <submittedName>
        <fullName evidence="2">Uncharacterized protein</fullName>
    </submittedName>
</protein>
<evidence type="ECO:0000313" key="3">
    <source>
        <dbReference type="Proteomes" id="UP000838763"/>
    </source>
</evidence>
<comment type="caution">
    <text evidence="2">The sequence shown here is derived from an EMBL/GenBank/DDBJ whole genome shotgun (WGS) entry which is preliminary data.</text>
</comment>
<sequence length="539" mass="61533">MAFSVEVTSRVGVSKDNPDYSSFRKWLTPIKARATIHPDESRPPIQIGEALGFIISRSAIRLEFRDIMEAPHKGTMDLALDLFDRYGRLKEEIREHALRKGSGVWGKELDEGNLVLIEDILVERKHRRKRVGSKLVLHILEEAMKPRNRRADKRTTLPHHEDSDPRREDEEMLDSDSDEELVECHEDFTQTRHKKSEWDERWCAKTLLDKEALIFLKSHTRDGVLEEFPLGSKDGRGDTVLHVAAKASKPRCVAWLLRQPTEAKLAETRNYAGYTPLEALQAQLETRRIQVPFGHGRVRLVADKFDGFDEDSVTSLLLLQGEMTPSPEQLMRAKFGCSCSQCLGGFLSPRMLKKLSDQAHMQHAFLTNLRQPGENGWYTEFKDLLAYFPESFRSQVRHSKALQTAFVLLMSAVAGCLSGRKIPCKASVVEYLQGTEPWERVQSQYFSKGGTVACVANAVFGNAEHLDLEVGDTIEDTEPEEYYKGLPTCRNDFEFEFVRRHCADDAPPEKDPLPVPMPWLMDMFRLDLEGKDVFEHMGM</sequence>
<dbReference type="EMBL" id="CALLCH030000009">
    <property type="protein sequence ID" value="CAI4213881.1"/>
    <property type="molecule type" value="Genomic_DNA"/>
</dbReference>
<accession>A0A9P1H1V8</accession>
<dbReference type="InterPro" id="IPR036770">
    <property type="entry name" value="Ankyrin_rpt-contain_sf"/>
</dbReference>
<dbReference type="CDD" id="cd04301">
    <property type="entry name" value="NAT_SF"/>
    <property type="match status" value="1"/>
</dbReference>
<name>A0A9P1H1V8_9PEZI</name>
<keyword evidence="3" id="KW-1185">Reference proteome</keyword>
<organism evidence="2 3">
    <name type="scientific">Parascedosporium putredinis</name>
    <dbReference type="NCBI Taxonomy" id="1442378"/>
    <lineage>
        <taxon>Eukaryota</taxon>
        <taxon>Fungi</taxon>
        <taxon>Dikarya</taxon>
        <taxon>Ascomycota</taxon>
        <taxon>Pezizomycotina</taxon>
        <taxon>Sordariomycetes</taxon>
        <taxon>Hypocreomycetidae</taxon>
        <taxon>Microascales</taxon>
        <taxon>Microascaceae</taxon>
        <taxon>Parascedosporium</taxon>
    </lineage>
</organism>
<gene>
    <name evidence="2" type="ORF">PPNO1_LOCUS3625</name>
</gene>
<dbReference type="Proteomes" id="UP000838763">
    <property type="component" value="Unassembled WGS sequence"/>
</dbReference>
<feature type="compositionally biased region" description="Acidic residues" evidence="1">
    <location>
        <begin position="170"/>
        <end position="180"/>
    </location>
</feature>
<feature type="compositionally biased region" description="Basic and acidic residues" evidence="1">
    <location>
        <begin position="153"/>
        <end position="169"/>
    </location>
</feature>
<evidence type="ECO:0000313" key="2">
    <source>
        <dbReference type="EMBL" id="CAI4213881.1"/>
    </source>
</evidence>
<dbReference type="OrthoDB" id="508139at2759"/>
<proteinExistence type="predicted"/>